<evidence type="ECO:0000313" key="4">
    <source>
        <dbReference type="Proteomes" id="UP000237271"/>
    </source>
</evidence>
<dbReference type="InterPro" id="IPR043128">
    <property type="entry name" value="Rev_trsase/Diguanyl_cyclase"/>
</dbReference>
<name>A0A2P4X1D5_9STRA</name>
<dbReference type="OrthoDB" id="109479at2759"/>
<feature type="region of interest" description="Disordered" evidence="1">
    <location>
        <begin position="215"/>
        <end position="256"/>
    </location>
</feature>
<evidence type="ECO:0000313" key="3">
    <source>
        <dbReference type="EMBL" id="POM59361.1"/>
    </source>
</evidence>
<feature type="compositionally biased region" description="Polar residues" evidence="1">
    <location>
        <begin position="239"/>
        <end position="251"/>
    </location>
</feature>
<dbReference type="AlphaFoldDB" id="A0A2P4X1D5"/>
<organism evidence="3 4">
    <name type="scientific">Phytophthora palmivora</name>
    <dbReference type="NCBI Taxonomy" id="4796"/>
    <lineage>
        <taxon>Eukaryota</taxon>
        <taxon>Sar</taxon>
        <taxon>Stramenopiles</taxon>
        <taxon>Oomycota</taxon>
        <taxon>Peronosporomycetes</taxon>
        <taxon>Peronosporales</taxon>
        <taxon>Peronosporaceae</taxon>
        <taxon>Phytophthora</taxon>
    </lineage>
</organism>
<dbReference type="PANTHER" id="PTHR33064">
    <property type="entry name" value="POL PROTEIN"/>
    <property type="match status" value="1"/>
</dbReference>
<gene>
    <name evidence="3" type="ORF">PHPALM_31918</name>
</gene>
<keyword evidence="4" id="KW-1185">Reference proteome</keyword>
<feature type="domain" description="Reverse transcriptase" evidence="2">
    <location>
        <begin position="279"/>
        <end position="458"/>
    </location>
</feature>
<reference evidence="3 4" key="1">
    <citation type="journal article" date="2017" name="Genome Biol. Evol.">
        <title>Phytophthora megakarya and P. palmivora, closely related causal agents of cacao black pod rot, underwent increases in genome sizes and gene numbers by different mechanisms.</title>
        <authorList>
            <person name="Ali S.S."/>
            <person name="Shao J."/>
            <person name="Lary D.J."/>
            <person name="Kronmiller B."/>
            <person name="Shen D."/>
            <person name="Strem M.D."/>
            <person name="Amoako-Attah I."/>
            <person name="Akrofi A.Y."/>
            <person name="Begoude B.A."/>
            <person name="Ten Hoopen G.M."/>
            <person name="Coulibaly K."/>
            <person name="Kebe B.I."/>
            <person name="Melnick R.L."/>
            <person name="Guiltinan M.J."/>
            <person name="Tyler B.M."/>
            <person name="Meinhardt L.W."/>
            <person name="Bailey B.A."/>
        </authorList>
    </citation>
    <scope>NUCLEOTIDE SEQUENCE [LARGE SCALE GENOMIC DNA]</scope>
    <source>
        <strain evidence="4">sbr112.9</strain>
    </source>
</reference>
<dbReference type="InterPro" id="IPR000477">
    <property type="entry name" value="RT_dom"/>
</dbReference>
<dbReference type="Pfam" id="PF00078">
    <property type="entry name" value="RVT_1"/>
    <property type="match status" value="1"/>
</dbReference>
<dbReference type="EMBL" id="NCKW01017198">
    <property type="protein sequence ID" value="POM59361.1"/>
    <property type="molecule type" value="Genomic_DNA"/>
</dbReference>
<dbReference type="PROSITE" id="PS50878">
    <property type="entry name" value="RT_POL"/>
    <property type="match status" value="1"/>
</dbReference>
<dbReference type="CDD" id="cd01647">
    <property type="entry name" value="RT_LTR"/>
    <property type="match status" value="1"/>
</dbReference>
<dbReference type="PANTHER" id="PTHR33064:SF37">
    <property type="entry name" value="RIBONUCLEASE H"/>
    <property type="match status" value="1"/>
</dbReference>
<evidence type="ECO:0000259" key="2">
    <source>
        <dbReference type="PROSITE" id="PS50878"/>
    </source>
</evidence>
<sequence length="470" mass="53239">MIVRNRQINKVHLKQGVSTVVVPTILAVAQRQLRKTTTDLPPKKVTCPQEGGTAILRRISDCLPTHTRSIVLEDTFSVNFCADSGADRACPEVEVTRLEEPLVCKGADGKPIEVKTVVSLHLRLRTMAGSVRIAKPVECLIIPGDADELLLGNDVLTMLRIYVQRQLDLFVANAIQTEKRNVFDDADEPQIGCSVNLSFELKEALNKLMDTALTRGPRESSAKPPPDHHPLRHLEVTAGKSTTDENTSETWSKPHRCKARRYPPEVRKFLDDFNNELVRLGWVCENTESRWACPVLPVRKSGGGYRRTVDYKPVNIDIEAIVGVMPDLQVDLEEVKGAQGFDLFGFIKGYWQIALGEECQEWLSYMTHRKVYTPRRVPQGCTDAALFFQSTIQKCLEELMHKHLLVWIDDLLLFANDVNTYLVKLERMFKLLDFFGFKISPKKSSLYEHEVGWCGKLINWTGVHHDPARI</sequence>
<evidence type="ECO:0000256" key="1">
    <source>
        <dbReference type="SAM" id="MobiDB-lite"/>
    </source>
</evidence>
<dbReference type="Proteomes" id="UP000237271">
    <property type="component" value="Unassembled WGS sequence"/>
</dbReference>
<dbReference type="InterPro" id="IPR043502">
    <property type="entry name" value="DNA/RNA_pol_sf"/>
</dbReference>
<feature type="compositionally biased region" description="Basic and acidic residues" evidence="1">
    <location>
        <begin position="216"/>
        <end position="235"/>
    </location>
</feature>
<dbReference type="Gene3D" id="3.10.10.10">
    <property type="entry name" value="HIV Type 1 Reverse Transcriptase, subunit A, domain 1"/>
    <property type="match status" value="1"/>
</dbReference>
<proteinExistence type="predicted"/>
<protein>
    <recommendedName>
        <fullName evidence="2">Reverse transcriptase domain-containing protein</fullName>
    </recommendedName>
</protein>
<dbReference type="Gene3D" id="3.30.70.270">
    <property type="match status" value="1"/>
</dbReference>
<dbReference type="InterPro" id="IPR051320">
    <property type="entry name" value="Viral_Replic_Matur_Polypro"/>
</dbReference>
<dbReference type="SUPFAM" id="SSF56672">
    <property type="entry name" value="DNA/RNA polymerases"/>
    <property type="match status" value="1"/>
</dbReference>
<comment type="caution">
    <text evidence="3">The sequence shown here is derived from an EMBL/GenBank/DDBJ whole genome shotgun (WGS) entry which is preliminary data.</text>
</comment>
<accession>A0A2P4X1D5</accession>